<sequence>MEHKDPSRRAIRVCLVAAVDKTGLLIEDDVVPYDYKASGQIEAIVRLVADGTVVLSRRSAAGLAPRLSGRSPGRLCLVLSHRPHDPPTCLCGDGALLVQSVDDAFTACAGDTLYVIGGPGLLSSFLPYASVFYKFVLLDKSVRLAASCRRRYIGSSVPTLGAPDIGPRVGGPAGLFYHVETWPLASSVTASPSADGTWSPYIRIKGSKRGRRTGFGAPDGGGDGTSTAVSTARTATGATVVRTTTMTITDPDAAAIAHIPDIDMSPSIDDEFASDMDQAIIQSQYEHWVESHRAHATTKSIAVGYQNSGDGNAMGVDDREPKDDAVDYDPMRVSDADDDFLLDSDCADDDIGSDDGDATDGDISSDSDERDDENDQADDDVVLYDGDFVDDDPCGPDDAEQTDDTEPAGCIVARLASCDTGVAWNILGRLRPADVFALARASPRLPRIMAAVLDAMPADIIDQAWPQPPDDPMWSVFTRGTTLSPDVARVGTAWLMLVGMGARLWPMSPLRARFDPTLRTGTGTLDYWKKYVDPVVHASMLGCLVVVYECLWLSVQQDPDSDRLLPAVPLAAAAASHGSLALYDAARMAAAANTVCGRAFIVDPPDRNIGYGGTLNMLAAVVTTYTRDLSPTEPPRHLSTGQQASVLTEAARDFIDAVRNGASDNNENRTTPEVFSRIDTICNRLSAWIVRQAAAPPNACPGSESSARTDAAITALVRIVQVATEQAAIGCTGIRSAVVGPLLRVLATATKGVHTGSVLLSALDTRRADVSGPAAVATARDHLAPTGDLLDNLLDHEPMLFTTAILPCLDDRDVLMLAACSRSLLHAALVWFADRRRKVCGVGCVPLAVDHIDQAGPPSEGLAIRALWLPWIESALDLIERAVLACWPDNDQTAVEPHVVDALIDALWRDVKTPAAFILAVVARAVAVGALDVLPACAKALDRLCAARQKYTDTAWCHPIEARDGAAARHRGGAAVPSRDPPPTRLLAWMQANAVPVDEATMPAASTLVPDEAAGLHQSVWQHHIIWQHDITAGGASLATAALAYAAGRLRSSHLLTLAVRETDADRGTVPPFAFTSSGALVPLFDHDQSPSPMDIREACLRAAALGVRHGPEPSVADARPRSLIPFLGDLWAHARAGSPASHTAHQADAPMTLAETVGLLLLLTTEAGVPDAQQIRSAGLAMLRDLP</sequence>
<dbReference type="RefSeq" id="YP_008437756.1">
    <property type="nucleotide sequence ID" value="NC_022098.1"/>
</dbReference>
<evidence type="ECO:0000313" key="2">
    <source>
        <dbReference type="EMBL" id="AGO84683.1"/>
    </source>
</evidence>
<dbReference type="InterPro" id="IPR024072">
    <property type="entry name" value="DHFR-like_dom_sf"/>
</dbReference>
<evidence type="ECO:0000256" key="1">
    <source>
        <dbReference type="SAM" id="MobiDB-lite"/>
    </source>
</evidence>
<dbReference type="Gene3D" id="3.40.430.10">
    <property type="entry name" value="Dihydrofolate Reductase, subunit A"/>
    <property type="match status" value="1"/>
</dbReference>
<reference evidence="2 3" key="1">
    <citation type="journal article" date="2013" name="Science">
        <title>Pandoraviruses: amoeba viruses with genomes up to 2.5 Mb reaching that of parasitic eukaryotes.</title>
        <authorList>
            <person name="Philippe N."/>
            <person name="Legendre M."/>
            <person name="Doutre G."/>
            <person name="Coute Y."/>
            <person name="Poirot O."/>
            <person name="Lescot M."/>
            <person name="Arslan D."/>
            <person name="Seltzer V."/>
            <person name="Bertaux L."/>
            <person name="Bruley C."/>
            <person name="Garin J."/>
            <person name="Claverie J.M."/>
            <person name="Abergel C."/>
        </authorList>
    </citation>
    <scope>NUCLEOTIDE SEQUENCE [LARGE SCALE GENOMIC DNA]</scope>
</reference>
<proteinExistence type="predicted"/>
<dbReference type="GeneID" id="16606470"/>
<accession>S4VWE4</accession>
<protein>
    <submittedName>
        <fullName evidence="2">Dihydrofolate reductase incomplete domain containing protein</fullName>
    </submittedName>
</protein>
<feature type="compositionally biased region" description="Acidic residues" evidence="1">
    <location>
        <begin position="336"/>
        <end position="406"/>
    </location>
</feature>
<dbReference type="SUPFAM" id="SSF53597">
    <property type="entry name" value="Dihydrofolate reductase-like"/>
    <property type="match status" value="1"/>
</dbReference>
<gene>
    <name evidence="2" type="ORF">psal_cds_716</name>
</gene>
<evidence type="ECO:0000313" key="3">
    <source>
        <dbReference type="Proteomes" id="UP000204584"/>
    </source>
</evidence>
<keyword evidence="3" id="KW-1185">Reference proteome</keyword>
<feature type="region of interest" description="Disordered" evidence="1">
    <location>
        <begin position="308"/>
        <end position="406"/>
    </location>
</feature>
<organism evidence="2 3">
    <name type="scientific">Pandoravirus salinus</name>
    <dbReference type="NCBI Taxonomy" id="1349410"/>
    <lineage>
        <taxon>Viruses</taxon>
        <taxon>Pandoravirus</taxon>
    </lineage>
</organism>
<feature type="compositionally biased region" description="Basic and acidic residues" evidence="1">
    <location>
        <begin position="316"/>
        <end position="335"/>
    </location>
</feature>
<name>S4VWE4_9VIRU</name>
<dbReference type="KEGG" id="vg:16606470"/>
<feature type="region of interest" description="Disordered" evidence="1">
    <location>
        <begin position="209"/>
        <end position="231"/>
    </location>
</feature>
<dbReference type="EMBL" id="KC977571">
    <property type="protein sequence ID" value="AGO84683.1"/>
    <property type="molecule type" value="Genomic_DNA"/>
</dbReference>
<dbReference type="Proteomes" id="UP000204584">
    <property type="component" value="Segment"/>
</dbReference>